<evidence type="ECO:0000259" key="8">
    <source>
        <dbReference type="PROSITE" id="PS50109"/>
    </source>
</evidence>
<dbReference type="SUPFAM" id="SSF55874">
    <property type="entry name" value="ATPase domain of HSP90 chaperone/DNA topoisomerase II/histidine kinase"/>
    <property type="match status" value="1"/>
</dbReference>
<gene>
    <name evidence="9" type="ORF">SAMN05444169_4050</name>
</gene>
<dbReference type="PRINTS" id="PR00344">
    <property type="entry name" value="BCTRLSENSOR"/>
</dbReference>
<dbReference type="GO" id="GO:0005886">
    <property type="term" value="C:plasma membrane"/>
    <property type="evidence" value="ECO:0007669"/>
    <property type="project" value="TreeGrafter"/>
</dbReference>
<evidence type="ECO:0000256" key="6">
    <source>
        <dbReference type="ARBA" id="ARBA00023012"/>
    </source>
</evidence>
<evidence type="ECO:0000313" key="10">
    <source>
        <dbReference type="Proteomes" id="UP000190675"/>
    </source>
</evidence>
<dbReference type="PANTHER" id="PTHR45453:SF1">
    <property type="entry name" value="PHOSPHATE REGULON SENSOR PROTEIN PHOR"/>
    <property type="match status" value="1"/>
</dbReference>
<dbReference type="InterPro" id="IPR036097">
    <property type="entry name" value="HisK_dim/P_sf"/>
</dbReference>
<dbReference type="Pfam" id="PF02518">
    <property type="entry name" value="HATPase_c"/>
    <property type="match status" value="1"/>
</dbReference>
<dbReference type="InterPro" id="IPR005467">
    <property type="entry name" value="His_kinase_dom"/>
</dbReference>
<feature type="compositionally biased region" description="Basic and acidic residues" evidence="7">
    <location>
        <begin position="1"/>
        <end position="10"/>
    </location>
</feature>
<keyword evidence="6" id="KW-0902">Two-component regulatory system</keyword>
<dbReference type="InterPro" id="IPR036890">
    <property type="entry name" value="HATPase_C_sf"/>
</dbReference>
<evidence type="ECO:0000256" key="7">
    <source>
        <dbReference type="SAM" id="MobiDB-lite"/>
    </source>
</evidence>
<organism evidence="9 10">
    <name type="scientific">Bradyrhizobium erythrophlei</name>
    <dbReference type="NCBI Taxonomy" id="1437360"/>
    <lineage>
        <taxon>Bacteria</taxon>
        <taxon>Pseudomonadati</taxon>
        <taxon>Pseudomonadota</taxon>
        <taxon>Alphaproteobacteria</taxon>
        <taxon>Hyphomicrobiales</taxon>
        <taxon>Nitrobacteraceae</taxon>
        <taxon>Bradyrhizobium</taxon>
    </lineage>
</organism>
<feature type="region of interest" description="Disordered" evidence="7">
    <location>
        <begin position="1"/>
        <end position="23"/>
    </location>
</feature>
<keyword evidence="5 9" id="KW-0418">Kinase</keyword>
<feature type="domain" description="Histidine kinase" evidence="8">
    <location>
        <begin position="50"/>
        <end position="261"/>
    </location>
</feature>
<dbReference type="PROSITE" id="PS50109">
    <property type="entry name" value="HIS_KIN"/>
    <property type="match status" value="1"/>
</dbReference>
<keyword evidence="4" id="KW-0808">Transferase</keyword>
<dbReference type="InterPro" id="IPR004358">
    <property type="entry name" value="Sig_transdc_His_kin-like_C"/>
</dbReference>
<evidence type="ECO:0000256" key="1">
    <source>
        <dbReference type="ARBA" id="ARBA00000085"/>
    </source>
</evidence>
<name>A0A1M5MIU6_9BRAD</name>
<evidence type="ECO:0000256" key="3">
    <source>
        <dbReference type="ARBA" id="ARBA00022553"/>
    </source>
</evidence>
<proteinExistence type="predicted"/>
<dbReference type="AlphaFoldDB" id="A0A1M5MIU6"/>
<dbReference type="EC" id="2.7.13.3" evidence="2"/>
<dbReference type="InterPro" id="IPR003594">
    <property type="entry name" value="HATPase_dom"/>
</dbReference>
<dbReference type="GO" id="GO:0000155">
    <property type="term" value="F:phosphorelay sensor kinase activity"/>
    <property type="evidence" value="ECO:0007669"/>
    <property type="project" value="InterPro"/>
</dbReference>
<dbReference type="Gene3D" id="1.10.287.130">
    <property type="match status" value="1"/>
</dbReference>
<evidence type="ECO:0000256" key="4">
    <source>
        <dbReference type="ARBA" id="ARBA00022679"/>
    </source>
</evidence>
<dbReference type="EMBL" id="LT670818">
    <property type="protein sequence ID" value="SHG77127.1"/>
    <property type="molecule type" value="Genomic_DNA"/>
</dbReference>
<accession>A0A1M5MIU6</accession>
<evidence type="ECO:0000256" key="2">
    <source>
        <dbReference type="ARBA" id="ARBA00012438"/>
    </source>
</evidence>
<dbReference type="GO" id="GO:0016036">
    <property type="term" value="P:cellular response to phosphate starvation"/>
    <property type="evidence" value="ECO:0007669"/>
    <property type="project" value="TreeGrafter"/>
</dbReference>
<dbReference type="SMART" id="SM00387">
    <property type="entry name" value="HATPase_c"/>
    <property type="match status" value="1"/>
</dbReference>
<dbReference type="CDD" id="cd00082">
    <property type="entry name" value="HisKA"/>
    <property type="match status" value="1"/>
</dbReference>
<dbReference type="PANTHER" id="PTHR45453">
    <property type="entry name" value="PHOSPHATE REGULON SENSOR PROTEIN PHOR"/>
    <property type="match status" value="1"/>
</dbReference>
<dbReference type="InterPro" id="IPR003661">
    <property type="entry name" value="HisK_dim/P_dom"/>
</dbReference>
<evidence type="ECO:0000256" key="5">
    <source>
        <dbReference type="ARBA" id="ARBA00022777"/>
    </source>
</evidence>
<evidence type="ECO:0000313" key="9">
    <source>
        <dbReference type="EMBL" id="SHG77127.1"/>
    </source>
</evidence>
<sequence>MHETHGHVKATEGSAAFGTPRMPTRPMTWSMTAKAKPHKPSEFESVLLAIAGHDLRQPLQVIQNVHDILCRGLRTASELRLLQYGQSAVERLRDQLDELLAALRLCESGKRVKLTSVRVEPLLQQATYANKVAALTKGVSVRTVPTCATIESDALLLGTVLRNLVSNAIKYTLPGGRVLVGCRHTDQRIRIDVYDTGIGITGDQIPRMFEAFTRFDPARCDGLGIGLFIVRQAIGILGHRIDVASTPCRGSRFSILANQAERSE</sequence>
<dbReference type="Proteomes" id="UP000190675">
    <property type="component" value="Chromosome I"/>
</dbReference>
<dbReference type="GO" id="GO:0004721">
    <property type="term" value="F:phosphoprotein phosphatase activity"/>
    <property type="evidence" value="ECO:0007669"/>
    <property type="project" value="TreeGrafter"/>
</dbReference>
<keyword evidence="3" id="KW-0597">Phosphoprotein</keyword>
<reference evidence="9 10" key="1">
    <citation type="submission" date="2016-11" db="EMBL/GenBank/DDBJ databases">
        <authorList>
            <person name="Jaros S."/>
            <person name="Januszkiewicz K."/>
            <person name="Wedrychowicz H."/>
        </authorList>
    </citation>
    <scope>NUCLEOTIDE SEQUENCE [LARGE SCALE GENOMIC DNA]</scope>
    <source>
        <strain evidence="9 10">GAS242</strain>
    </source>
</reference>
<protein>
    <recommendedName>
        <fullName evidence="2">histidine kinase</fullName>
        <ecNumber evidence="2">2.7.13.3</ecNumber>
    </recommendedName>
</protein>
<dbReference type="InterPro" id="IPR050351">
    <property type="entry name" value="BphY/WalK/GraS-like"/>
</dbReference>
<dbReference type="Gene3D" id="3.30.565.10">
    <property type="entry name" value="Histidine kinase-like ATPase, C-terminal domain"/>
    <property type="match status" value="1"/>
</dbReference>
<dbReference type="SUPFAM" id="SSF47384">
    <property type="entry name" value="Homodimeric domain of signal transducing histidine kinase"/>
    <property type="match status" value="1"/>
</dbReference>
<comment type="catalytic activity">
    <reaction evidence="1">
        <text>ATP + protein L-histidine = ADP + protein N-phospho-L-histidine.</text>
        <dbReference type="EC" id="2.7.13.3"/>
    </reaction>
</comment>